<dbReference type="InterPro" id="IPR052922">
    <property type="entry name" value="Cytidylate_Kinase-2"/>
</dbReference>
<dbReference type="PANTHER" id="PTHR37816:SF1">
    <property type="entry name" value="TOXIN"/>
    <property type="match status" value="1"/>
</dbReference>
<gene>
    <name evidence="1" type="ORF">D9R08_15875</name>
</gene>
<reference evidence="1 2" key="1">
    <citation type="submission" date="2018-10" db="EMBL/GenBank/DDBJ databases">
        <authorList>
            <person name="Jung H.S."/>
            <person name="Jeon C.O."/>
        </authorList>
    </citation>
    <scope>NUCLEOTIDE SEQUENCE [LARGE SCALE GENOMIC DNA]</scope>
    <source>
        <strain evidence="1 2">MA-7-27</strain>
    </source>
</reference>
<evidence type="ECO:0000313" key="1">
    <source>
        <dbReference type="EMBL" id="RMA41323.1"/>
    </source>
</evidence>
<comment type="caution">
    <text evidence="1">The sequence shown here is derived from an EMBL/GenBank/DDBJ whole genome shotgun (WGS) entry which is preliminary data.</text>
</comment>
<dbReference type="Gene3D" id="3.40.50.300">
    <property type="entry name" value="P-loop containing nucleotide triphosphate hydrolases"/>
    <property type="match status" value="1"/>
</dbReference>
<dbReference type="RefSeq" id="WP_121899043.1">
    <property type="nucleotide sequence ID" value="NZ_RCNT01000008.1"/>
</dbReference>
<accession>A0A3L9Y4Q1</accession>
<dbReference type="Proteomes" id="UP000281343">
    <property type="component" value="Unassembled WGS sequence"/>
</dbReference>
<dbReference type="SUPFAM" id="SSF52540">
    <property type="entry name" value="P-loop containing nucleoside triphosphate hydrolases"/>
    <property type="match status" value="1"/>
</dbReference>
<dbReference type="Pfam" id="PF13238">
    <property type="entry name" value="AAA_18"/>
    <property type="match status" value="1"/>
</dbReference>
<evidence type="ECO:0000313" key="2">
    <source>
        <dbReference type="Proteomes" id="UP000281343"/>
    </source>
</evidence>
<dbReference type="OrthoDB" id="7210594at2"/>
<proteinExistence type="predicted"/>
<name>A0A3L9Y4Q1_9RHOB</name>
<dbReference type="PANTHER" id="PTHR37816">
    <property type="entry name" value="YALI0E33011P"/>
    <property type="match status" value="1"/>
</dbReference>
<dbReference type="EMBL" id="RCNT01000008">
    <property type="protein sequence ID" value="RMA41323.1"/>
    <property type="molecule type" value="Genomic_DNA"/>
</dbReference>
<organism evidence="1 2">
    <name type="scientific">Rhodophyticola porphyridii</name>
    <dbReference type="NCBI Taxonomy" id="1852017"/>
    <lineage>
        <taxon>Bacteria</taxon>
        <taxon>Pseudomonadati</taxon>
        <taxon>Pseudomonadota</taxon>
        <taxon>Alphaproteobacteria</taxon>
        <taxon>Rhodobacterales</taxon>
        <taxon>Roseobacteraceae</taxon>
        <taxon>Rhodophyticola</taxon>
    </lineage>
</organism>
<protein>
    <submittedName>
        <fullName evidence="1">AAA family ATPase</fullName>
    </submittedName>
</protein>
<dbReference type="AlphaFoldDB" id="A0A3L9Y4Q1"/>
<keyword evidence="2" id="KW-1185">Reference proteome</keyword>
<dbReference type="InterPro" id="IPR027417">
    <property type="entry name" value="P-loop_NTPase"/>
</dbReference>
<sequence length="192" mass="21764">MPNDIDLDEAGRCLARARRIAVAGVSGAGKSTLSQAIAERLGLRYISLDRDMRWLPGWQVRPRAQQRLRHDGFVAEENWVIDGTSIGMMDTRLPRADLLIWLRMPRRVALAGIARRVITSHGRTRPDMAPGCPEQLPDREFLTWIWTFERRQAPRLLATLDRVAPALPVATLRSHRDAARLLAHLDGKSPRR</sequence>